<dbReference type="Proteomes" id="UP000297890">
    <property type="component" value="Unassembled WGS sequence"/>
</dbReference>
<organism evidence="1 2">
    <name type="scientific">Candidatus Macondimonas diazotrophica</name>
    <dbReference type="NCBI Taxonomy" id="2305248"/>
    <lineage>
        <taxon>Bacteria</taxon>
        <taxon>Pseudomonadati</taxon>
        <taxon>Pseudomonadota</taxon>
        <taxon>Gammaproteobacteria</taxon>
        <taxon>Chromatiales</taxon>
        <taxon>Ectothiorhodospiraceae</taxon>
        <taxon>Candidatus Macondimonas</taxon>
    </lineage>
</organism>
<dbReference type="PIRSF" id="PIRSF037290">
    <property type="entry name" value="UCP037290"/>
    <property type="match status" value="1"/>
</dbReference>
<dbReference type="GO" id="GO:0051782">
    <property type="term" value="P:negative regulation of cell division"/>
    <property type="evidence" value="ECO:0007669"/>
    <property type="project" value="InterPro"/>
</dbReference>
<evidence type="ECO:0000313" key="2">
    <source>
        <dbReference type="Proteomes" id="UP000297890"/>
    </source>
</evidence>
<accession>A0A4Z0FB96</accession>
<proteinExistence type="predicted"/>
<sequence>MDRLERLLADCPTLFRGGRTSTPASAFRPTGHPELDALLPGGGWPMGRLIEIQTPTPGLAEIRLLLPALRQIQAEGRWIIWAAPPYRPYTPGLTQAGLDLSRILCVDPVVPADLWWCLEKLLRHPACGIVMTWPAHCDATILRRLQLAVEAGGGLGILFLRQTMAHSPAAVRLELAYRADALWVHVNKARGSWKQGCIQLGRADAPARS</sequence>
<dbReference type="GO" id="GO:0009432">
    <property type="term" value="P:SOS response"/>
    <property type="evidence" value="ECO:0007669"/>
    <property type="project" value="InterPro"/>
</dbReference>
<dbReference type="AlphaFoldDB" id="A0A4Z0FB96"/>
<dbReference type="SUPFAM" id="SSF52540">
    <property type="entry name" value="P-loop containing nucleoside triphosphate hydrolases"/>
    <property type="match status" value="1"/>
</dbReference>
<dbReference type="Pfam" id="PF03846">
    <property type="entry name" value="SulA"/>
    <property type="match status" value="1"/>
</dbReference>
<protein>
    <submittedName>
        <fullName evidence="1">Translesion DNA synthesis-associated protein ImuA</fullName>
    </submittedName>
</protein>
<keyword evidence="2" id="KW-1185">Reference proteome</keyword>
<dbReference type="InterPro" id="IPR047610">
    <property type="entry name" value="ImuA_translesion"/>
</dbReference>
<dbReference type="InterPro" id="IPR017166">
    <property type="entry name" value="UCP037290"/>
</dbReference>
<evidence type="ECO:0000313" key="1">
    <source>
        <dbReference type="EMBL" id="TFZ83488.1"/>
    </source>
</evidence>
<reference evidence="1 2" key="1">
    <citation type="journal article" date="2019" name="ISME J.">
        <title>Candidatus Macondimonas diazotrophica, a novel gammaproteobacterial genus dominating crude-oil-contaminated coastal sediments.</title>
        <authorList>
            <person name="Karthikeyan S."/>
            <person name="Konstantinidis K."/>
        </authorList>
    </citation>
    <scope>NUCLEOTIDE SEQUENCE [LARGE SCALE GENOMIC DNA]</scope>
    <source>
        <strain evidence="1 2">KTK01</strain>
    </source>
</reference>
<dbReference type="OrthoDB" id="9811176at2"/>
<gene>
    <name evidence="1" type="primary">imuA</name>
    <name evidence="1" type="ORF">E4680_02985</name>
</gene>
<dbReference type="InterPro" id="IPR027417">
    <property type="entry name" value="P-loop_NTPase"/>
</dbReference>
<dbReference type="InterPro" id="IPR004596">
    <property type="entry name" value="Cell_div_suppressor_SulA"/>
</dbReference>
<dbReference type="Gene3D" id="3.40.50.300">
    <property type="entry name" value="P-loop containing nucleotide triphosphate hydrolases"/>
    <property type="match status" value="1"/>
</dbReference>
<dbReference type="EMBL" id="SRIO01000003">
    <property type="protein sequence ID" value="TFZ83488.1"/>
    <property type="molecule type" value="Genomic_DNA"/>
</dbReference>
<dbReference type="NCBIfam" id="NF033429">
    <property type="entry name" value="ImuA_translesion"/>
    <property type="match status" value="1"/>
</dbReference>
<name>A0A4Z0FB96_9GAMM</name>
<dbReference type="RefSeq" id="WP_135280905.1">
    <property type="nucleotide sequence ID" value="NZ_SRIO01000003.1"/>
</dbReference>
<comment type="caution">
    <text evidence="1">The sequence shown here is derived from an EMBL/GenBank/DDBJ whole genome shotgun (WGS) entry which is preliminary data.</text>
</comment>